<dbReference type="Gene3D" id="3.30.530.20">
    <property type="match status" value="1"/>
</dbReference>
<accession>G4ZJG6</accession>
<dbReference type="GeneID" id="20641992"/>
<feature type="compositionally biased region" description="Basic and acidic residues" evidence="1">
    <location>
        <begin position="75"/>
        <end position="90"/>
    </location>
</feature>
<feature type="region of interest" description="Disordered" evidence="1">
    <location>
        <begin position="64"/>
        <end position="101"/>
    </location>
</feature>
<dbReference type="AlphaFoldDB" id="G4ZJG6"/>
<reference evidence="2 3" key="1">
    <citation type="journal article" date="2006" name="Science">
        <title>Phytophthora genome sequences uncover evolutionary origins and mechanisms of pathogenesis.</title>
        <authorList>
            <person name="Tyler B.M."/>
            <person name="Tripathy S."/>
            <person name="Zhang X."/>
            <person name="Dehal P."/>
            <person name="Jiang R.H."/>
            <person name="Aerts A."/>
            <person name="Arredondo F.D."/>
            <person name="Baxter L."/>
            <person name="Bensasson D."/>
            <person name="Beynon J.L."/>
            <person name="Chapman J."/>
            <person name="Damasceno C.M."/>
            <person name="Dorrance A.E."/>
            <person name="Dou D."/>
            <person name="Dickerman A.W."/>
            <person name="Dubchak I.L."/>
            <person name="Garbelotto M."/>
            <person name="Gijzen M."/>
            <person name="Gordon S.G."/>
            <person name="Govers F."/>
            <person name="Grunwald N.J."/>
            <person name="Huang W."/>
            <person name="Ivors K.L."/>
            <person name="Jones R.W."/>
            <person name="Kamoun S."/>
            <person name="Krampis K."/>
            <person name="Lamour K.H."/>
            <person name="Lee M.K."/>
            <person name="McDonald W.H."/>
            <person name="Medina M."/>
            <person name="Meijer H.J."/>
            <person name="Nordberg E.K."/>
            <person name="Maclean D.J."/>
            <person name="Ospina-Giraldo M.D."/>
            <person name="Morris P.F."/>
            <person name="Phuntumart V."/>
            <person name="Putnam N.H."/>
            <person name="Rash S."/>
            <person name="Rose J.K."/>
            <person name="Sakihama Y."/>
            <person name="Salamov A.A."/>
            <person name="Savidor A."/>
            <person name="Scheuring C.F."/>
            <person name="Smith B.M."/>
            <person name="Sobral B.W."/>
            <person name="Terry A."/>
            <person name="Torto-Alalibo T.A."/>
            <person name="Win J."/>
            <person name="Xu Z."/>
            <person name="Zhang H."/>
            <person name="Grigoriev I.V."/>
            <person name="Rokhsar D.S."/>
            <person name="Boore J.L."/>
        </authorList>
    </citation>
    <scope>NUCLEOTIDE SEQUENCE [LARGE SCALE GENOMIC DNA]</scope>
    <source>
        <strain evidence="2 3">P6497</strain>
    </source>
</reference>
<dbReference type="PANTHER" id="PTHR13510">
    <property type="entry name" value="FYVE-FINGER-CONTAINING RAB5 EFFECTOR PROTEIN RABENOSYN-5-RELATED"/>
    <property type="match status" value="1"/>
</dbReference>
<dbReference type="InParanoid" id="G4ZJG6"/>
<name>G4ZJG6_PHYSP</name>
<dbReference type="InterPro" id="IPR052727">
    <property type="entry name" value="Rab4/Rab5_effector"/>
</dbReference>
<feature type="compositionally biased region" description="Basic residues" evidence="1">
    <location>
        <begin position="64"/>
        <end position="74"/>
    </location>
</feature>
<protein>
    <recommendedName>
        <fullName evidence="4">FYVE-type domain-containing protein</fullName>
    </recommendedName>
</protein>
<organism evidence="2 3">
    <name type="scientific">Phytophthora sojae (strain P6497)</name>
    <name type="common">Soybean stem and root rot agent</name>
    <name type="synonym">Phytophthora megasperma f. sp. glycines</name>
    <dbReference type="NCBI Taxonomy" id="1094619"/>
    <lineage>
        <taxon>Eukaryota</taxon>
        <taxon>Sar</taxon>
        <taxon>Stramenopiles</taxon>
        <taxon>Oomycota</taxon>
        <taxon>Peronosporomycetes</taxon>
        <taxon>Peronosporales</taxon>
        <taxon>Peronosporaceae</taxon>
        <taxon>Phytophthora</taxon>
    </lineage>
</organism>
<dbReference type="EMBL" id="JH159154">
    <property type="protein sequence ID" value="EGZ18831.1"/>
    <property type="molecule type" value="Genomic_DNA"/>
</dbReference>
<gene>
    <name evidence="2" type="ORF">PHYSODRAFT_301327</name>
</gene>
<dbReference type="PANTHER" id="PTHR13510:SF44">
    <property type="entry name" value="RABENOSYN-5"/>
    <property type="match status" value="1"/>
</dbReference>
<evidence type="ECO:0000313" key="3">
    <source>
        <dbReference type="Proteomes" id="UP000002640"/>
    </source>
</evidence>
<evidence type="ECO:0008006" key="4">
    <source>
        <dbReference type="Google" id="ProtNLM"/>
    </source>
</evidence>
<evidence type="ECO:0000256" key="1">
    <source>
        <dbReference type="SAM" id="MobiDB-lite"/>
    </source>
</evidence>
<dbReference type="RefSeq" id="XP_009527889.1">
    <property type="nucleotide sequence ID" value="XM_009529594.1"/>
</dbReference>
<dbReference type="InterPro" id="IPR023393">
    <property type="entry name" value="START-like_dom_sf"/>
</dbReference>
<proteinExistence type="predicted"/>
<sequence length="430" mass="48113">MDPVYPPTPFSLSPADANALELLADHLVAETLWTHDEFVAQGRIVDLSPWRMVKQKNNLTAYRARKHTPSRFRRERVPSDETEADTKLESETDPSVTLLKDDSDDEFEDEFSHVDTMEENISENARPEHAPMVFCTGVVPGTVEGAAFGFLADTEARSRTRNSGNRDVVADDVRILARIHGPTQGDPFRFLGVKWCFHSTPGAARRFLHPRDYVVLESTGLALDSDGERFCYTLNHTIELDEVPDYRKFSNVRIKFSACHIMKSHESPGKIEICSRDFIDAGGLLAERLTTYIFCDALMIAPQTVEEAYTRKLLWLYRSRRRADSSPPGLESLRISDTCSCCHGKLHTGLAKLLEGATNSMCQLCRHTVCRKCAVKKALPLDIGGPKQLTMQTLDFCLGCYLQAKGLSAWRVAIATMSTSATESKSCDRI</sequence>
<keyword evidence="3" id="KW-1185">Reference proteome</keyword>
<evidence type="ECO:0000313" key="2">
    <source>
        <dbReference type="EMBL" id="EGZ18831.1"/>
    </source>
</evidence>
<dbReference type="KEGG" id="psoj:PHYSODRAFT_301327"/>
<dbReference type="Proteomes" id="UP000002640">
    <property type="component" value="Unassembled WGS sequence"/>
</dbReference>